<comment type="caution">
    <text evidence="3">The sequence shown here is derived from an EMBL/GenBank/DDBJ whole genome shotgun (WGS) entry which is preliminary data.</text>
</comment>
<reference evidence="3 4" key="1">
    <citation type="journal article" date="2016" name="Antonie Van Leeuwenhoek">
        <title>Bacillus depressus sp. nov., isolated from soil of a sunflower field.</title>
        <authorList>
            <person name="Wei X."/>
            <person name="Xin D."/>
            <person name="Xin Y."/>
            <person name="Zhang H."/>
            <person name="Wang T."/>
            <person name="Zhang J."/>
        </authorList>
    </citation>
    <scope>NUCLEOTIDE SEQUENCE [LARGE SCALE GENOMIC DNA]</scope>
    <source>
        <strain evidence="3 4">BZ1</strain>
    </source>
</reference>
<dbReference type="Pfam" id="PF03795">
    <property type="entry name" value="YCII"/>
    <property type="match status" value="1"/>
</dbReference>
<proteinExistence type="inferred from homology"/>
<evidence type="ECO:0000259" key="2">
    <source>
        <dbReference type="Pfam" id="PF03795"/>
    </source>
</evidence>
<accession>A0A6L3VEA0</accession>
<dbReference type="PANTHER" id="PTHR37828">
    <property type="entry name" value="GSR2449 PROTEIN"/>
    <property type="match status" value="1"/>
</dbReference>
<name>A0A6L3VEA0_9BACI</name>
<keyword evidence="4" id="KW-1185">Reference proteome</keyword>
<dbReference type="Gene3D" id="3.30.70.1060">
    <property type="entry name" value="Dimeric alpha+beta barrel"/>
    <property type="match status" value="1"/>
</dbReference>
<dbReference type="SUPFAM" id="SSF54909">
    <property type="entry name" value="Dimeric alpha+beta barrel"/>
    <property type="match status" value="1"/>
</dbReference>
<gene>
    <name evidence="3" type="ORF">F7731_04565</name>
</gene>
<protein>
    <recommendedName>
        <fullName evidence="2">YCII-related domain-containing protein</fullName>
    </recommendedName>
</protein>
<dbReference type="PANTHER" id="PTHR37828:SF1">
    <property type="entry name" value="YCII-RELATED DOMAIN-CONTAINING PROTEIN"/>
    <property type="match status" value="1"/>
</dbReference>
<organism evidence="3 4">
    <name type="scientific">Cytobacillus depressus</name>
    <dbReference type="NCBI Taxonomy" id="1602942"/>
    <lineage>
        <taxon>Bacteria</taxon>
        <taxon>Bacillati</taxon>
        <taxon>Bacillota</taxon>
        <taxon>Bacilli</taxon>
        <taxon>Bacillales</taxon>
        <taxon>Bacillaceae</taxon>
        <taxon>Cytobacillus</taxon>
    </lineage>
</organism>
<dbReference type="EMBL" id="WBOS01000001">
    <property type="protein sequence ID" value="KAB2338827.1"/>
    <property type="molecule type" value="Genomic_DNA"/>
</dbReference>
<dbReference type="InterPro" id="IPR011008">
    <property type="entry name" value="Dimeric_a/b-barrel"/>
</dbReference>
<dbReference type="RefSeq" id="WP_151533568.1">
    <property type="nucleotide sequence ID" value="NZ_WBOS01000001.1"/>
</dbReference>
<dbReference type="AlphaFoldDB" id="A0A6L3VEA0"/>
<evidence type="ECO:0000313" key="3">
    <source>
        <dbReference type="EMBL" id="KAB2338827.1"/>
    </source>
</evidence>
<evidence type="ECO:0000256" key="1">
    <source>
        <dbReference type="ARBA" id="ARBA00007689"/>
    </source>
</evidence>
<comment type="similarity">
    <text evidence="1">Belongs to the YciI family.</text>
</comment>
<dbReference type="OrthoDB" id="162319at2"/>
<dbReference type="InterPro" id="IPR005545">
    <property type="entry name" value="YCII"/>
</dbReference>
<dbReference type="Proteomes" id="UP000481030">
    <property type="component" value="Unassembled WGS sequence"/>
</dbReference>
<feature type="domain" description="YCII-related" evidence="2">
    <location>
        <begin position="14"/>
        <end position="83"/>
    </location>
</feature>
<sequence>MNYFIAIMKTVDPIKDEAIRKEHIDYLNDLIERGKIITKGPFTDHTGGLIIFRAETMEEAWQLAEKDPAAIERTREFTIKEWKSTLNI</sequence>
<evidence type="ECO:0000313" key="4">
    <source>
        <dbReference type="Proteomes" id="UP000481030"/>
    </source>
</evidence>